<dbReference type="InterPro" id="IPR021791">
    <property type="entry name" value="Phage_TAC_11"/>
</dbReference>
<comment type="caution">
    <text evidence="1">The sequence shown here is derived from an EMBL/GenBank/DDBJ whole genome shotgun (WGS) entry which is preliminary data.</text>
</comment>
<dbReference type="PATRIC" id="fig|989403.3.peg.1045"/>
<protein>
    <recommendedName>
        <fullName evidence="3">Phage tail tube protein, GTA-gp10</fullName>
    </recommendedName>
</protein>
<accession>A0A166AEY0</accession>
<dbReference type="STRING" id="989403.SAMN05421798_101428"/>
<proteinExistence type="predicted"/>
<dbReference type="EMBL" id="LMCB01000005">
    <property type="protein sequence ID" value="KZL20981.1"/>
    <property type="molecule type" value="Genomic_DNA"/>
</dbReference>
<evidence type="ECO:0000313" key="1">
    <source>
        <dbReference type="EMBL" id="KZL20981.1"/>
    </source>
</evidence>
<sequence>MTRQTHTSGVNAQRGEIEAELLGQKHILVLTLGALAELETALACNTLQDLTERFSSGQLSATDIIKVLGAGLRGGGLLIEDEEVAAFSHVGGIAALVQVVGDLLVATFSPQQASTQAPLKKAASHPQKASDL</sequence>
<organism evidence="1 2">
    <name type="scientific">Pseudovibrio axinellae</name>
    <dbReference type="NCBI Taxonomy" id="989403"/>
    <lineage>
        <taxon>Bacteria</taxon>
        <taxon>Pseudomonadati</taxon>
        <taxon>Pseudomonadota</taxon>
        <taxon>Alphaproteobacteria</taxon>
        <taxon>Hyphomicrobiales</taxon>
        <taxon>Stappiaceae</taxon>
        <taxon>Pseudovibrio</taxon>
    </lineage>
</organism>
<dbReference type="AlphaFoldDB" id="A0A166AEY0"/>
<dbReference type="RefSeq" id="WP_068003105.1">
    <property type="nucleotide sequence ID" value="NZ_FOFM01000001.1"/>
</dbReference>
<reference evidence="1 2" key="1">
    <citation type="journal article" date="2016" name="Front. Microbiol.">
        <title>Comparative Genomic Analysis Reveals a Diverse Repertoire of Genes Involved in Prokaryote-Eukaryote Interactions within the Pseudovibrio Genus.</title>
        <authorList>
            <person name="Romano S."/>
            <person name="Fernandez-Guerra A."/>
            <person name="Reen F.J."/>
            <person name="Glockner F.O."/>
            <person name="Crowley S.P."/>
            <person name="O'Sullivan O."/>
            <person name="Cotter P.D."/>
            <person name="Adams C."/>
            <person name="Dobson A.D."/>
            <person name="O'Gara F."/>
        </authorList>
    </citation>
    <scope>NUCLEOTIDE SEQUENCE [LARGE SCALE GENOMIC DNA]</scope>
    <source>
        <strain evidence="1 2">Ad2</strain>
    </source>
</reference>
<keyword evidence="2" id="KW-1185">Reference proteome</keyword>
<dbReference type="Proteomes" id="UP000076577">
    <property type="component" value="Unassembled WGS sequence"/>
</dbReference>
<evidence type="ECO:0008006" key="3">
    <source>
        <dbReference type="Google" id="ProtNLM"/>
    </source>
</evidence>
<evidence type="ECO:0000313" key="2">
    <source>
        <dbReference type="Proteomes" id="UP000076577"/>
    </source>
</evidence>
<gene>
    <name evidence="1" type="ORF">PsAD2_00973</name>
</gene>
<name>A0A166AEY0_9HYPH</name>
<dbReference type="Pfam" id="PF11836">
    <property type="entry name" value="Phage_TAC_11"/>
    <property type="match status" value="1"/>
</dbReference>
<dbReference type="OrthoDB" id="7206814at2"/>